<comment type="caution">
    <text evidence="1">The sequence shown here is derived from an EMBL/GenBank/DDBJ whole genome shotgun (WGS) entry which is preliminary data.</text>
</comment>
<sequence length="42" mass="4452">MRLTRSQILAGPAFLVVMVTGATAPHARTHPPTQAVRRAGDV</sequence>
<dbReference type="RefSeq" id="WP_281390863.1">
    <property type="nucleotide sequence ID" value="NZ_BAABEK010000039.1"/>
</dbReference>
<evidence type="ECO:0000313" key="2">
    <source>
        <dbReference type="Proteomes" id="UP000534286"/>
    </source>
</evidence>
<organism evidence="1 2">
    <name type="scientific">Streptosporangium album</name>
    <dbReference type="NCBI Taxonomy" id="47479"/>
    <lineage>
        <taxon>Bacteria</taxon>
        <taxon>Bacillati</taxon>
        <taxon>Actinomycetota</taxon>
        <taxon>Actinomycetes</taxon>
        <taxon>Streptosporangiales</taxon>
        <taxon>Streptosporangiaceae</taxon>
        <taxon>Streptosporangium</taxon>
    </lineage>
</organism>
<protein>
    <submittedName>
        <fullName evidence="1">Uncharacterized protein</fullName>
    </submittedName>
</protein>
<proteinExistence type="predicted"/>
<gene>
    <name evidence="1" type="ORF">FHR32_002174</name>
</gene>
<accession>A0A7W7RTE6</accession>
<dbReference type="Proteomes" id="UP000534286">
    <property type="component" value="Unassembled WGS sequence"/>
</dbReference>
<reference evidence="1 2" key="1">
    <citation type="submission" date="2020-08" db="EMBL/GenBank/DDBJ databases">
        <title>Sequencing the genomes of 1000 actinobacteria strains.</title>
        <authorList>
            <person name="Klenk H.-P."/>
        </authorList>
    </citation>
    <scope>NUCLEOTIDE SEQUENCE [LARGE SCALE GENOMIC DNA]</scope>
    <source>
        <strain evidence="1 2">DSM 43023</strain>
    </source>
</reference>
<name>A0A7W7RTE6_9ACTN</name>
<dbReference type="EMBL" id="JACHJU010000001">
    <property type="protein sequence ID" value="MBB4937869.1"/>
    <property type="molecule type" value="Genomic_DNA"/>
</dbReference>
<keyword evidence="2" id="KW-1185">Reference proteome</keyword>
<evidence type="ECO:0000313" key="1">
    <source>
        <dbReference type="EMBL" id="MBB4937869.1"/>
    </source>
</evidence>
<dbReference type="AlphaFoldDB" id="A0A7W7RTE6"/>